<reference evidence="2" key="1">
    <citation type="submission" date="2016-07" db="EMBL/GenBank/DDBJ databases">
        <authorList>
            <person name="Bretaudeau A."/>
        </authorList>
    </citation>
    <scope>NUCLEOTIDE SEQUENCE</scope>
    <source>
        <strain evidence="2">Rice</strain>
        <tissue evidence="2">Whole body</tissue>
    </source>
</reference>
<evidence type="ECO:0000313" key="2">
    <source>
        <dbReference type="EMBL" id="SOQ43197.1"/>
    </source>
</evidence>
<keyword evidence="1" id="KW-0472">Membrane</keyword>
<dbReference type="EMBL" id="ODYU01003882">
    <property type="protein sequence ID" value="SOQ43197.1"/>
    <property type="molecule type" value="Genomic_DNA"/>
</dbReference>
<keyword evidence="1" id="KW-0812">Transmembrane</keyword>
<protein>
    <submittedName>
        <fullName evidence="2">SFRICE_006123</fullName>
    </submittedName>
</protein>
<name>A0A2H1VQX9_SPOFR</name>
<accession>A0A2H1VQX9</accession>
<organism evidence="2">
    <name type="scientific">Spodoptera frugiperda</name>
    <name type="common">Fall armyworm</name>
    <dbReference type="NCBI Taxonomy" id="7108"/>
    <lineage>
        <taxon>Eukaryota</taxon>
        <taxon>Metazoa</taxon>
        <taxon>Ecdysozoa</taxon>
        <taxon>Arthropoda</taxon>
        <taxon>Hexapoda</taxon>
        <taxon>Insecta</taxon>
        <taxon>Pterygota</taxon>
        <taxon>Neoptera</taxon>
        <taxon>Endopterygota</taxon>
        <taxon>Lepidoptera</taxon>
        <taxon>Glossata</taxon>
        <taxon>Ditrysia</taxon>
        <taxon>Noctuoidea</taxon>
        <taxon>Noctuidae</taxon>
        <taxon>Amphipyrinae</taxon>
        <taxon>Spodoptera</taxon>
    </lineage>
</organism>
<keyword evidence="1" id="KW-1133">Transmembrane helix</keyword>
<dbReference type="AlphaFoldDB" id="A0A2H1VQX9"/>
<proteinExistence type="predicted"/>
<evidence type="ECO:0000256" key="1">
    <source>
        <dbReference type="SAM" id="Phobius"/>
    </source>
</evidence>
<feature type="transmembrane region" description="Helical" evidence="1">
    <location>
        <begin position="184"/>
        <end position="207"/>
    </location>
</feature>
<sequence length="226" mass="26639">MNKCTEFHKRKAPPTHIENNLTARLVRWLGNRLPRNGCLNIARADEFLQFVRIGIHIGGVPIKSRQMPGGIHNPQGSPEMKLLFFLSIFSLKSLRRRFVFFIDFVNDLPKLFRFFGSFGESFSDSDPVFFDDSDFERRFLPLVFFCDSSSDSDCEERFLPLVFFDNFSFDFRERFLSLSFFDRFSFDSFFFFLSLVFEVVFSSTSFFDEYFLKRSLITLIDFSLPS</sequence>
<gene>
    <name evidence="2" type="ORF">SFRICE_006123</name>
</gene>